<evidence type="ECO:0000313" key="3">
    <source>
        <dbReference type="Proteomes" id="UP000176355"/>
    </source>
</evidence>
<dbReference type="Proteomes" id="UP000176355">
    <property type="component" value="Unassembled WGS sequence"/>
</dbReference>
<proteinExistence type="predicted"/>
<feature type="transmembrane region" description="Helical" evidence="1">
    <location>
        <begin position="12"/>
        <end position="30"/>
    </location>
</feature>
<evidence type="ECO:0000313" key="2">
    <source>
        <dbReference type="EMBL" id="OHA43431.1"/>
    </source>
</evidence>
<reference evidence="2 3" key="1">
    <citation type="journal article" date="2016" name="Nat. Commun.">
        <title>Thousands of microbial genomes shed light on interconnected biogeochemical processes in an aquifer system.</title>
        <authorList>
            <person name="Anantharaman K."/>
            <person name="Brown C.T."/>
            <person name="Hug L.A."/>
            <person name="Sharon I."/>
            <person name="Castelle C.J."/>
            <person name="Probst A.J."/>
            <person name="Thomas B.C."/>
            <person name="Singh A."/>
            <person name="Wilkins M.J."/>
            <person name="Karaoz U."/>
            <person name="Brodie E.L."/>
            <person name="Williams K.H."/>
            <person name="Hubbard S.S."/>
            <person name="Banfield J.F."/>
        </authorList>
    </citation>
    <scope>NUCLEOTIDE SEQUENCE [LARGE SCALE GENOMIC DNA]</scope>
</reference>
<protein>
    <submittedName>
        <fullName evidence="2">Uncharacterized protein</fullName>
    </submittedName>
</protein>
<name>A0A1G2P787_9BACT</name>
<organism evidence="2 3">
    <name type="scientific">Candidatus Taylorbacteria bacterium RIFCSPLOWO2_12_FULL_44_15c</name>
    <dbReference type="NCBI Taxonomy" id="1802333"/>
    <lineage>
        <taxon>Bacteria</taxon>
        <taxon>Candidatus Tayloriibacteriota</taxon>
    </lineage>
</organism>
<sequence>MLAYKSYVSKCVLGAEVIYVFCLVGGLLPWRSLRGIELHHALFETLPGFTWLTLGSVIWGAVMLAVFAIVFGAYMVWMHNSSLVK</sequence>
<keyword evidence="1" id="KW-0812">Transmembrane</keyword>
<keyword evidence="1" id="KW-1133">Transmembrane helix</keyword>
<comment type="caution">
    <text evidence="2">The sequence shown here is derived from an EMBL/GenBank/DDBJ whole genome shotgun (WGS) entry which is preliminary data.</text>
</comment>
<keyword evidence="1" id="KW-0472">Membrane</keyword>
<evidence type="ECO:0000256" key="1">
    <source>
        <dbReference type="SAM" id="Phobius"/>
    </source>
</evidence>
<feature type="transmembrane region" description="Helical" evidence="1">
    <location>
        <begin position="50"/>
        <end position="77"/>
    </location>
</feature>
<gene>
    <name evidence="2" type="ORF">A3G03_01290</name>
</gene>
<dbReference type="AlphaFoldDB" id="A0A1G2P787"/>
<accession>A0A1G2P787</accession>
<dbReference type="STRING" id="1802333.A3G03_01290"/>
<dbReference type="EMBL" id="MHSL01000024">
    <property type="protein sequence ID" value="OHA43431.1"/>
    <property type="molecule type" value="Genomic_DNA"/>
</dbReference>